<feature type="transmembrane region" description="Helical" evidence="1">
    <location>
        <begin position="97"/>
        <end position="117"/>
    </location>
</feature>
<keyword evidence="1" id="KW-0472">Membrane</keyword>
<reference evidence="3" key="1">
    <citation type="submission" date="2016-09" db="EMBL/GenBank/DDBJ databases">
        <authorList>
            <person name="Koehorst J."/>
        </authorList>
    </citation>
    <scope>NUCLEOTIDE SEQUENCE [LARGE SCALE GENOMIC DNA]</scope>
</reference>
<keyword evidence="1" id="KW-0812">Transmembrane</keyword>
<organism evidence="2 3">
    <name type="scientific">Akkermansia glycaniphila</name>
    <dbReference type="NCBI Taxonomy" id="1679444"/>
    <lineage>
        <taxon>Bacteria</taxon>
        <taxon>Pseudomonadati</taxon>
        <taxon>Verrucomicrobiota</taxon>
        <taxon>Verrucomicrobiia</taxon>
        <taxon>Verrucomicrobiales</taxon>
        <taxon>Akkermansiaceae</taxon>
        <taxon>Akkermansia</taxon>
    </lineage>
</organism>
<dbReference type="EMBL" id="LT629973">
    <property type="protein sequence ID" value="SEH90485.1"/>
    <property type="molecule type" value="Genomic_DNA"/>
</dbReference>
<sequence length="164" mass="17653">MFRHSPAHAKRHDALLFWWAVWSCLGMVAVCTLFGLGVFAEWTEGLGCLFTGNPFYLEPSAMNAPVMSPGVAFTVALLLVFYTVVVMLREPSRLRRLCVWAGMLSVLALTCMVGVLWDVYFNVLSSVTAVAVGGLGALFSPGIHASAHAADALAEEGKKEDEGS</sequence>
<dbReference type="STRING" id="1679444.PYTT_1587"/>
<accession>A0A1C7PDI5</accession>
<evidence type="ECO:0000256" key="1">
    <source>
        <dbReference type="SAM" id="Phobius"/>
    </source>
</evidence>
<feature type="transmembrane region" description="Helical" evidence="1">
    <location>
        <begin position="16"/>
        <end position="40"/>
    </location>
</feature>
<gene>
    <name evidence="2" type="ORF">PYTT_1587</name>
</gene>
<dbReference type="Proteomes" id="UP000176204">
    <property type="component" value="Chromosome I"/>
</dbReference>
<feature type="transmembrane region" description="Helical" evidence="1">
    <location>
        <begin position="66"/>
        <end position="85"/>
    </location>
</feature>
<dbReference type="RefSeq" id="WP_067774453.1">
    <property type="nucleotide sequence ID" value="NZ_LIGX01000018.1"/>
</dbReference>
<protein>
    <submittedName>
        <fullName evidence="2">Uncharacterized protein</fullName>
    </submittedName>
</protein>
<dbReference type="AlphaFoldDB" id="A0A1C7PDI5"/>
<keyword evidence="3" id="KW-1185">Reference proteome</keyword>
<evidence type="ECO:0000313" key="2">
    <source>
        <dbReference type="EMBL" id="SEH90485.1"/>
    </source>
</evidence>
<dbReference type="KEGG" id="agl:PYTT_1587"/>
<keyword evidence="1" id="KW-1133">Transmembrane helix</keyword>
<evidence type="ECO:0000313" key="3">
    <source>
        <dbReference type="Proteomes" id="UP000176204"/>
    </source>
</evidence>
<proteinExistence type="predicted"/>
<name>A0A1C7PDI5_9BACT</name>